<proteinExistence type="predicted"/>
<dbReference type="RefSeq" id="WP_206016593.1">
    <property type="nucleotide sequence ID" value="NZ_CP130956.1"/>
</dbReference>
<accession>A0AAX3YUP4</accession>
<dbReference type="SUPFAM" id="SSF51182">
    <property type="entry name" value="RmlC-like cupins"/>
    <property type="match status" value="1"/>
</dbReference>
<dbReference type="InterPro" id="IPR011051">
    <property type="entry name" value="RmlC_Cupin_sf"/>
</dbReference>
<protein>
    <recommendedName>
        <fullName evidence="5">Cupin</fullName>
    </recommendedName>
</protein>
<evidence type="ECO:0000313" key="1">
    <source>
        <dbReference type="EMBL" id="MCZ4586174.1"/>
    </source>
</evidence>
<geneLocation type="plasmid" evidence="2 4">
    <name>pRho-VOC14-L</name>
</geneLocation>
<reference evidence="1" key="1">
    <citation type="submission" date="2022-12" db="EMBL/GenBank/DDBJ databases">
        <authorList>
            <person name="Krivoruchko A.V."/>
            <person name="Elkin A."/>
        </authorList>
    </citation>
    <scope>NUCLEOTIDE SEQUENCE</scope>
    <source>
        <strain evidence="1">IEGM 249</strain>
    </source>
</reference>
<dbReference type="AlphaFoldDB" id="A0AAX3YUP4"/>
<dbReference type="Proteomes" id="UP001231166">
    <property type="component" value="Plasmid pRho-VOC14-L"/>
</dbReference>
<dbReference type="EMBL" id="JAPWIS010000010">
    <property type="protein sequence ID" value="MCZ4586174.1"/>
    <property type="molecule type" value="Genomic_DNA"/>
</dbReference>
<evidence type="ECO:0008006" key="5">
    <source>
        <dbReference type="Google" id="ProtNLM"/>
    </source>
</evidence>
<dbReference type="InterPro" id="IPR014710">
    <property type="entry name" value="RmlC-like_jellyroll"/>
</dbReference>
<dbReference type="Proteomes" id="UP001066327">
    <property type="component" value="Unassembled WGS sequence"/>
</dbReference>
<organism evidence="2 4">
    <name type="scientific">Rhodococcus opacus</name>
    <name type="common">Nocardia opaca</name>
    <dbReference type="NCBI Taxonomy" id="37919"/>
    <lineage>
        <taxon>Bacteria</taxon>
        <taxon>Bacillati</taxon>
        <taxon>Actinomycetota</taxon>
        <taxon>Actinomycetes</taxon>
        <taxon>Mycobacteriales</taxon>
        <taxon>Nocardiaceae</taxon>
        <taxon>Rhodococcus</taxon>
    </lineage>
</organism>
<name>A0AAX3YUP4_RHOOP</name>
<evidence type="ECO:0000313" key="4">
    <source>
        <dbReference type="Proteomes" id="UP001231166"/>
    </source>
</evidence>
<evidence type="ECO:0000313" key="2">
    <source>
        <dbReference type="EMBL" id="WLF51892.1"/>
    </source>
</evidence>
<sequence>MKLVMVGVDEKGRSFVRSESSLSVDDPHTLWFGGVPSIRSALARLDPCAALSGIEPEAGDIRWRLAVVEAGAVASLPGMEDAFDDDGMHYTRTADFDFVVAGEVVCRLDTADIELAAGDAIVLPAARHAWIAGEVGARILCFMVRPHD</sequence>
<keyword evidence="2" id="KW-0614">Plasmid</keyword>
<dbReference type="Gene3D" id="2.60.120.10">
    <property type="entry name" value="Jelly Rolls"/>
    <property type="match status" value="1"/>
</dbReference>
<reference evidence="2" key="2">
    <citation type="submission" date="2023-07" db="EMBL/GenBank/DDBJ databases">
        <title>Genomic analysis of Rhodococcus opacus VOC-14 with glycol ethers degradation activity.</title>
        <authorList>
            <person name="Narkevich D.A."/>
            <person name="Hlushen A.M."/>
            <person name="Akhremchuk A.E."/>
            <person name="Sikolenko M.A."/>
            <person name="Valentovich L.N."/>
        </authorList>
    </citation>
    <scope>NUCLEOTIDE SEQUENCE</scope>
    <source>
        <strain evidence="2">VOC-14</strain>
        <plasmid evidence="2">pRho-VOC14-L</plasmid>
    </source>
</reference>
<evidence type="ECO:0000313" key="3">
    <source>
        <dbReference type="Proteomes" id="UP001066327"/>
    </source>
</evidence>
<dbReference type="EMBL" id="CP130956">
    <property type="protein sequence ID" value="WLF51892.1"/>
    <property type="molecule type" value="Genomic_DNA"/>
</dbReference>
<keyword evidence="3" id="KW-1185">Reference proteome</keyword>
<gene>
    <name evidence="1" type="ORF">O4328_21200</name>
    <name evidence="2" type="ORF">Q5707_41220</name>
</gene>